<feature type="transmembrane region" description="Helical" evidence="1">
    <location>
        <begin position="152"/>
        <end position="173"/>
    </location>
</feature>
<dbReference type="Pfam" id="PF04087">
    <property type="entry name" value="DUF389"/>
    <property type="match status" value="1"/>
</dbReference>
<evidence type="ECO:0000313" key="3">
    <source>
        <dbReference type="Proteomes" id="UP000228568"/>
    </source>
</evidence>
<gene>
    <name evidence="2" type="ORF">COX81_00630</name>
</gene>
<dbReference type="PANTHER" id="PTHR20992">
    <property type="entry name" value="AT15442P-RELATED"/>
    <property type="match status" value="1"/>
</dbReference>
<feature type="transmembrane region" description="Helical" evidence="1">
    <location>
        <begin position="185"/>
        <end position="208"/>
    </location>
</feature>
<dbReference type="Proteomes" id="UP000228568">
    <property type="component" value="Unassembled WGS sequence"/>
</dbReference>
<accession>A0A2M7V9M6</accession>
<evidence type="ECO:0000256" key="1">
    <source>
        <dbReference type="SAM" id="Phobius"/>
    </source>
</evidence>
<dbReference type="InterPro" id="IPR005240">
    <property type="entry name" value="DUF389"/>
</dbReference>
<keyword evidence="1" id="KW-0472">Membrane</keyword>
<dbReference type="AlphaFoldDB" id="A0A2M7V9M6"/>
<feature type="transmembrane region" description="Helical" evidence="1">
    <location>
        <begin position="84"/>
        <end position="107"/>
    </location>
</feature>
<keyword evidence="1" id="KW-0812">Transmembrane</keyword>
<name>A0A2M7V9M6_9BACT</name>
<keyword evidence="1" id="KW-1133">Transmembrane helix</keyword>
<dbReference type="PANTHER" id="PTHR20992:SF9">
    <property type="entry name" value="AT15442P-RELATED"/>
    <property type="match status" value="1"/>
</dbReference>
<dbReference type="NCBIfam" id="TIGR00341">
    <property type="entry name" value="TIGR00341 family protein"/>
    <property type="match status" value="1"/>
</dbReference>
<sequence>MSVFSPHIIRIRTATEKRLEVVTIRKGDFYFLIAISSAMAVFGLVLNNVTVVIGAMVVAPLVTPLFAFSLSLLILHFKRLSKSFIAIVLGTLVSLFVSYSVSLLVIMIEGKKIVLNTEILSRAEPNLLYFFVALLAGMAGAFAYAKPRIIESVIGIAIAVAIIPPIAVSGIGLAIGDLLLAKQSFFLYVFNILGICLGSLLMFLSIGFGKQIDPDI</sequence>
<proteinExistence type="predicted"/>
<evidence type="ECO:0000313" key="2">
    <source>
        <dbReference type="EMBL" id="PIZ95558.1"/>
    </source>
</evidence>
<comment type="caution">
    <text evidence="2">The sequence shown here is derived from an EMBL/GenBank/DDBJ whole genome shotgun (WGS) entry which is preliminary data.</text>
</comment>
<dbReference type="EMBL" id="PFPK01000009">
    <property type="protein sequence ID" value="PIZ95558.1"/>
    <property type="molecule type" value="Genomic_DNA"/>
</dbReference>
<organism evidence="2 3">
    <name type="scientific">Candidatus Magasanikbacteria bacterium CG_4_10_14_0_2_um_filter_37_12</name>
    <dbReference type="NCBI Taxonomy" id="1974637"/>
    <lineage>
        <taxon>Bacteria</taxon>
        <taxon>Candidatus Magasanikiibacteriota</taxon>
    </lineage>
</organism>
<feature type="transmembrane region" description="Helical" evidence="1">
    <location>
        <begin position="52"/>
        <end position="77"/>
    </location>
</feature>
<reference evidence="3" key="1">
    <citation type="submission" date="2017-09" db="EMBL/GenBank/DDBJ databases">
        <title>Depth-based differentiation of microbial function through sediment-hosted aquifers and enrichment of novel symbionts in the deep terrestrial subsurface.</title>
        <authorList>
            <person name="Probst A.J."/>
            <person name="Ladd B."/>
            <person name="Jarett J.K."/>
            <person name="Geller-Mcgrath D.E."/>
            <person name="Sieber C.M.K."/>
            <person name="Emerson J.B."/>
            <person name="Anantharaman K."/>
            <person name="Thomas B.C."/>
            <person name="Malmstrom R."/>
            <person name="Stieglmeier M."/>
            <person name="Klingl A."/>
            <person name="Woyke T."/>
            <person name="Ryan C.M."/>
            <person name="Banfield J.F."/>
        </authorList>
    </citation>
    <scope>NUCLEOTIDE SEQUENCE [LARGE SCALE GENOMIC DNA]</scope>
</reference>
<protein>
    <submittedName>
        <fullName evidence="2">TIGR00341 family protein</fullName>
    </submittedName>
</protein>
<feature type="transmembrane region" description="Helical" evidence="1">
    <location>
        <begin position="27"/>
        <end position="46"/>
    </location>
</feature>
<feature type="transmembrane region" description="Helical" evidence="1">
    <location>
        <begin position="127"/>
        <end position="145"/>
    </location>
</feature>